<dbReference type="Proteomes" id="UP001597260">
    <property type="component" value="Unassembled WGS sequence"/>
</dbReference>
<proteinExistence type="predicted"/>
<gene>
    <name evidence="1" type="ORF">ACFQ4H_02470</name>
</gene>
<evidence type="ECO:0000313" key="2">
    <source>
        <dbReference type="Proteomes" id="UP001597260"/>
    </source>
</evidence>
<dbReference type="EMBL" id="JBHTMP010000002">
    <property type="protein sequence ID" value="MFD1319948.1"/>
    <property type="molecule type" value="Genomic_DNA"/>
</dbReference>
<name>A0ABW3Y812_9ACTN</name>
<dbReference type="RefSeq" id="WP_377566439.1">
    <property type="nucleotide sequence ID" value="NZ_JBHTMP010000002.1"/>
</dbReference>
<evidence type="ECO:0000313" key="1">
    <source>
        <dbReference type="EMBL" id="MFD1319948.1"/>
    </source>
</evidence>
<organism evidence="1 2">
    <name type="scientific">Micromonospora sonneratiae</name>
    <dbReference type="NCBI Taxonomy" id="1184706"/>
    <lineage>
        <taxon>Bacteria</taxon>
        <taxon>Bacillati</taxon>
        <taxon>Actinomycetota</taxon>
        <taxon>Actinomycetes</taxon>
        <taxon>Micromonosporales</taxon>
        <taxon>Micromonosporaceae</taxon>
        <taxon>Micromonospora</taxon>
    </lineage>
</organism>
<sequence>MATWHYSSLGIPIAALGADHVTIGGYTDAITVDSADRLRGWVGAVAAAAGLDAAEIAGQARRAIAECERALKRKDFWALSTVPLPAELAPLDATWLVYRSWTHSSTRCRQTQDGLLTWLESSCLR</sequence>
<keyword evidence="2" id="KW-1185">Reference proteome</keyword>
<reference evidence="2" key="1">
    <citation type="journal article" date="2019" name="Int. J. Syst. Evol. Microbiol.">
        <title>The Global Catalogue of Microorganisms (GCM) 10K type strain sequencing project: providing services to taxonomists for standard genome sequencing and annotation.</title>
        <authorList>
            <consortium name="The Broad Institute Genomics Platform"/>
            <consortium name="The Broad Institute Genome Sequencing Center for Infectious Disease"/>
            <person name="Wu L."/>
            <person name="Ma J."/>
        </authorList>
    </citation>
    <scope>NUCLEOTIDE SEQUENCE [LARGE SCALE GENOMIC DNA]</scope>
    <source>
        <strain evidence="2">JCM 31037</strain>
    </source>
</reference>
<protein>
    <submittedName>
        <fullName evidence="1">Uncharacterized protein</fullName>
    </submittedName>
</protein>
<accession>A0ABW3Y812</accession>
<comment type="caution">
    <text evidence="1">The sequence shown here is derived from an EMBL/GenBank/DDBJ whole genome shotgun (WGS) entry which is preliminary data.</text>
</comment>